<gene>
    <name evidence="2" type="ORF">ACFQ4L_08355</name>
</gene>
<reference evidence="3" key="1">
    <citation type="journal article" date="2019" name="Int. J. Syst. Evol. Microbiol.">
        <title>The Global Catalogue of Microorganisms (GCM) 10K type strain sequencing project: providing services to taxonomists for standard genome sequencing and annotation.</title>
        <authorList>
            <consortium name="The Broad Institute Genomics Platform"/>
            <consortium name="The Broad Institute Genome Sequencing Center for Infectious Disease"/>
            <person name="Wu L."/>
            <person name="Ma J."/>
        </authorList>
    </citation>
    <scope>NUCLEOTIDE SEQUENCE [LARGE SCALE GENOMIC DNA]</scope>
    <source>
        <strain evidence="3">CCM 8951</strain>
    </source>
</reference>
<feature type="domain" description="Glycosyl transferase family 28 C-terminal" evidence="1">
    <location>
        <begin position="20"/>
        <end position="158"/>
    </location>
</feature>
<dbReference type="InterPro" id="IPR007235">
    <property type="entry name" value="Glyco_trans_28_C"/>
</dbReference>
<dbReference type="PANTHER" id="PTHR47043">
    <property type="entry name" value="UDP-N-ACETYLGLUCOSAMINE TRANSFERASE SUBUNIT ALG13"/>
    <property type="match status" value="1"/>
</dbReference>
<protein>
    <submittedName>
        <fullName evidence="2">Glycosyltransferase</fullName>
    </submittedName>
</protein>
<dbReference type="Gene3D" id="3.40.50.2000">
    <property type="entry name" value="Glycogen Phosphorylase B"/>
    <property type="match status" value="1"/>
</dbReference>
<dbReference type="EMBL" id="JBHTOF010000095">
    <property type="protein sequence ID" value="MFD1466073.1"/>
    <property type="molecule type" value="Genomic_DNA"/>
</dbReference>
<comment type="caution">
    <text evidence="2">The sequence shown here is derived from an EMBL/GenBank/DDBJ whole genome shotgun (WGS) entry which is preliminary data.</text>
</comment>
<evidence type="ECO:0000313" key="2">
    <source>
        <dbReference type="EMBL" id="MFD1466073.1"/>
    </source>
</evidence>
<name>A0ABW4DQS3_9LACO</name>
<proteinExistence type="predicted"/>
<organism evidence="2 3">
    <name type="scientific">Lapidilactobacillus mulanensis</name>
    <dbReference type="NCBI Taxonomy" id="2485999"/>
    <lineage>
        <taxon>Bacteria</taxon>
        <taxon>Bacillati</taxon>
        <taxon>Bacillota</taxon>
        <taxon>Bacilli</taxon>
        <taxon>Lactobacillales</taxon>
        <taxon>Lactobacillaceae</taxon>
        <taxon>Lapidilactobacillus</taxon>
    </lineage>
</organism>
<sequence>MGRNEKGLSKGNQFREYFLMIFVTVGTHEQPFNRLVKAVDDLKLSGKITDSVFIQTGYSTYVPKACEYKDFITMNQMSDYMQRARVIITHGGPSSFIMALQLNKIPIVVPRMAKFNEHVNDHQVTFCNELVERKFPISVVQQTRNLGSVIDGAFHRNTHENIKLNNKKFVYYFQNIVAELID</sequence>
<keyword evidence="3" id="KW-1185">Reference proteome</keyword>
<dbReference type="Pfam" id="PF04101">
    <property type="entry name" value="Glyco_tran_28_C"/>
    <property type="match status" value="1"/>
</dbReference>
<accession>A0ABW4DQS3</accession>
<dbReference type="Proteomes" id="UP001597244">
    <property type="component" value="Unassembled WGS sequence"/>
</dbReference>
<evidence type="ECO:0000259" key="1">
    <source>
        <dbReference type="Pfam" id="PF04101"/>
    </source>
</evidence>
<dbReference type="PANTHER" id="PTHR47043:SF1">
    <property type="entry name" value="UDP-N-ACETYLGLUCOSAMINE TRANSFERASE SUBUNIT ALG13"/>
    <property type="match status" value="1"/>
</dbReference>
<dbReference type="InterPro" id="IPR052474">
    <property type="entry name" value="UDP-GlcNAc_transferase"/>
</dbReference>
<evidence type="ECO:0000313" key="3">
    <source>
        <dbReference type="Proteomes" id="UP001597244"/>
    </source>
</evidence>